<dbReference type="EMBL" id="QFOI01000238">
    <property type="protein sequence ID" value="PZP46102.1"/>
    <property type="molecule type" value="Genomic_DNA"/>
</dbReference>
<accession>A0A2W5GS49</accession>
<evidence type="ECO:0000256" key="1">
    <source>
        <dbReference type="SAM" id="Phobius"/>
    </source>
</evidence>
<reference evidence="2 3" key="1">
    <citation type="submission" date="2017-11" db="EMBL/GenBank/DDBJ databases">
        <title>Infants hospitalized years apart are colonized by the same room-sourced microbial strains.</title>
        <authorList>
            <person name="Brooks B."/>
            <person name="Olm M.R."/>
            <person name="Firek B.A."/>
            <person name="Baker R."/>
            <person name="Thomas B.C."/>
            <person name="Morowitz M.J."/>
            <person name="Banfield J.F."/>
        </authorList>
    </citation>
    <scope>NUCLEOTIDE SEQUENCE [LARGE SCALE GENOMIC DNA]</scope>
    <source>
        <strain evidence="2">S2_009_000_R2_76</strain>
    </source>
</reference>
<keyword evidence="1" id="KW-0812">Transmembrane</keyword>
<name>A0A2W5GS49_9SPHI</name>
<sequence>MQIKKQTTETRKIPIVVKKRMFCAEPKEPCLLLPCSINRQLKKYLNGIKVWYTFLINKQTVVFYYFFIKNFPLAIS</sequence>
<dbReference type="Proteomes" id="UP000249645">
    <property type="component" value="Unassembled WGS sequence"/>
</dbReference>
<evidence type="ECO:0000313" key="3">
    <source>
        <dbReference type="Proteomes" id="UP000249645"/>
    </source>
</evidence>
<dbReference type="AlphaFoldDB" id="A0A2W5GS49"/>
<feature type="transmembrane region" description="Helical" evidence="1">
    <location>
        <begin position="50"/>
        <end position="68"/>
    </location>
</feature>
<keyword evidence="1" id="KW-0472">Membrane</keyword>
<organism evidence="2 3">
    <name type="scientific">Pseudopedobacter saltans</name>
    <dbReference type="NCBI Taxonomy" id="151895"/>
    <lineage>
        <taxon>Bacteria</taxon>
        <taxon>Pseudomonadati</taxon>
        <taxon>Bacteroidota</taxon>
        <taxon>Sphingobacteriia</taxon>
        <taxon>Sphingobacteriales</taxon>
        <taxon>Sphingobacteriaceae</taxon>
        <taxon>Pseudopedobacter</taxon>
    </lineage>
</organism>
<comment type="caution">
    <text evidence="2">The sequence shown here is derived from an EMBL/GenBank/DDBJ whole genome shotgun (WGS) entry which is preliminary data.</text>
</comment>
<protein>
    <submittedName>
        <fullName evidence="2">Uncharacterized protein</fullName>
    </submittedName>
</protein>
<evidence type="ECO:0000313" key="2">
    <source>
        <dbReference type="EMBL" id="PZP46102.1"/>
    </source>
</evidence>
<proteinExistence type="predicted"/>
<keyword evidence="1" id="KW-1133">Transmembrane helix</keyword>
<gene>
    <name evidence="2" type="ORF">DI598_12505</name>
</gene>